<sequence>MDWTSVAIPLGSTIVGTLVGAYATYRGTDTAQKKELAAARQARVDANQDAAIAALTASFADILRHVRAIPRPSADTRHQGDIEAAWKDEREKELWSGKLWDIVGPSAMAARTLRDERVRLALLEVFNLLEDWELLFYTYSAYGAPWFVLHAIAEHGVLTLTAFQREERLPAPGEVYRDAKDSFDHVSKLVEARWAEEEAAQAAASGSAPPGAP</sequence>
<reference evidence="1" key="1">
    <citation type="submission" date="2021-04" db="EMBL/GenBank/DDBJ databases">
        <title>Genome based classification of Actinospica acidithermotolerans sp. nov., an actinobacterium isolated from an Indonesian hot spring.</title>
        <authorList>
            <person name="Kusuma A.B."/>
            <person name="Putra K.E."/>
            <person name="Nafisah S."/>
            <person name="Loh J."/>
            <person name="Nouioui I."/>
            <person name="Goodfellow M."/>
        </authorList>
    </citation>
    <scope>NUCLEOTIDE SEQUENCE</scope>
    <source>
        <strain evidence="1">CSCA 57</strain>
    </source>
</reference>
<proteinExistence type="predicted"/>
<dbReference type="EMBL" id="JAGSOG010000011">
    <property type="protein sequence ID" value="MBR7832477.1"/>
    <property type="molecule type" value="Genomic_DNA"/>
</dbReference>
<dbReference type="AlphaFoldDB" id="A0A941EL14"/>
<protein>
    <recommendedName>
        <fullName evidence="3">DUF4760 domain-containing protein</fullName>
    </recommendedName>
</protein>
<evidence type="ECO:0000313" key="1">
    <source>
        <dbReference type="EMBL" id="MBR7832477.1"/>
    </source>
</evidence>
<keyword evidence="2" id="KW-1185">Reference proteome</keyword>
<gene>
    <name evidence="1" type="ORF">KDL01_04365</name>
</gene>
<name>A0A941EL14_9ACTN</name>
<dbReference type="Proteomes" id="UP000675781">
    <property type="component" value="Unassembled WGS sequence"/>
</dbReference>
<dbReference type="RefSeq" id="WP_212527002.1">
    <property type="nucleotide sequence ID" value="NZ_JAGSOG010000011.1"/>
</dbReference>
<accession>A0A941EL14</accession>
<evidence type="ECO:0000313" key="2">
    <source>
        <dbReference type="Proteomes" id="UP000675781"/>
    </source>
</evidence>
<evidence type="ECO:0008006" key="3">
    <source>
        <dbReference type="Google" id="ProtNLM"/>
    </source>
</evidence>
<comment type="caution">
    <text evidence="1">The sequence shown here is derived from an EMBL/GenBank/DDBJ whole genome shotgun (WGS) entry which is preliminary data.</text>
</comment>
<organism evidence="1 2">
    <name type="scientific">Actinospica durhamensis</name>
    <dbReference type="NCBI Taxonomy" id="1508375"/>
    <lineage>
        <taxon>Bacteria</taxon>
        <taxon>Bacillati</taxon>
        <taxon>Actinomycetota</taxon>
        <taxon>Actinomycetes</taxon>
        <taxon>Catenulisporales</taxon>
        <taxon>Actinospicaceae</taxon>
        <taxon>Actinospica</taxon>
    </lineage>
</organism>